<name>A0AAD9R8N2_9HYME</name>
<keyword evidence="2" id="KW-1185">Reference proteome</keyword>
<evidence type="ECO:0000313" key="2">
    <source>
        <dbReference type="Proteomes" id="UP001258017"/>
    </source>
</evidence>
<reference evidence="1" key="2">
    <citation type="journal article" date="2023" name="Commun. Biol.">
        <title>Intrasexual cuticular hydrocarbon dimorphism in a wasp sheds light on hydrocarbon biosynthesis genes in Hymenoptera.</title>
        <authorList>
            <person name="Moris V.C."/>
            <person name="Podsiadlowski L."/>
            <person name="Martin S."/>
            <person name="Oeyen J.P."/>
            <person name="Donath A."/>
            <person name="Petersen M."/>
            <person name="Wilbrandt J."/>
            <person name="Misof B."/>
            <person name="Liedtke D."/>
            <person name="Thamm M."/>
            <person name="Scheiner R."/>
            <person name="Schmitt T."/>
            <person name="Niehuis O."/>
        </authorList>
    </citation>
    <scope>NUCLEOTIDE SEQUENCE</scope>
    <source>
        <strain evidence="1">GBR_01_08_01A</strain>
    </source>
</reference>
<evidence type="ECO:0000313" key="1">
    <source>
        <dbReference type="EMBL" id="KAK2575227.1"/>
    </source>
</evidence>
<accession>A0AAD9R8N2</accession>
<dbReference type="EMBL" id="JAIFRP010004483">
    <property type="protein sequence ID" value="KAK2575227.1"/>
    <property type="molecule type" value="Genomic_DNA"/>
</dbReference>
<comment type="caution">
    <text evidence="1">The sequence shown here is derived from an EMBL/GenBank/DDBJ whole genome shotgun (WGS) entry which is preliminary data.</text>
</comment>
<sequence length="266" mass="31683">MFNDIYLEQVRKTDEGMKHIPKESQLNLKNVAERFMVEKFTSRHANARQWMEIFEKECSRFEVTEDTTKIEIFRLFLEKSCLDWYSATLTTLTVSSQWLEWKEKFLGTFSDEGWSLGMYAIAYRYREGSLIDYAMRKEKLLLDMDKDIGVQTLIMLIVAGLPEFIRSKIDREKCENSTGLIHEIKKCESFVSRNSFMRKKEERHDSRKKFEERKPCRNCEQLNKGTRYHPEDSCWFKKHRNETTTIGSNSVLEVDLNTEKNELSHH</sequence>
<dbReference type="Proteomes" id="UP001258017">
    <property type="component" value="Unassembled WGS sequence"/>
</dbReference>
<gene>
    <name evidence="1" type="ORF">KPH14_012692</name>
</gene>
<reference evidence="1" key="1">
    <citation type="submission" date="2021-08" db="EMBL/GenBank/DDBJ databases">
        <authorList>
            <person name="Misof B."/>
            <person name="Oliver O."/>
            <person name="Podsiadlowski L."/>
            <person name="Donath A."/>
            <person name="Peters R."/>
            <person name="Mayer C."/>
            <person name="Rust J."/>
            <person name="Gunkel S."/>
            <person name="Lesny P."/>
            <person name="Martin S."/>
            <person name="Oeyen J.P."/>
            <person name="Petersen M."/>
            <person name="Panagiotis P."/>
            <person name="Wilbrandt J."/>
            <person name="Tanja T."/>
        </authorList>
    </citation>
    <scope>NUCLEOTIDE SEQUENCE</scope>
    <source>
        <strain evidence="1">GBR_01_08_01A</strain>
        <tissue evidence="1">Thorax + abdomen</tissue>
    </source>
</reference>
<dbReference type="AlphaFoldDB" id="A0AAD9R8N2"/>
<proteinExistence type="predicted"/>
<protein>
    <submittedName>
        <fullName evidence="1">Uncharacterized protein</fullName>
    </submittedName>
</protein>
<organism evidence="1 2">
    <name type="scientific">Odynerus spinipes</name>
    <dbReference type="NCBI Taxonomy" id="1348599"/>
    <lineage>
        <taxon>Eukaryota</taxon>
        <taxon>Metazoa</taxon>
        <taxon>Ecdysozoa</taxon>
        <taxon>Arthropoda</taxon>
        <taxon>Hexapoda</taxon>
        <taxon>Insecta</taxon>
        <taxon>Pterygota</taxon>
        <taxon>Neoptera</taxon>
        <taxon>Endopterygota</taxon>
        <taxon>Hymenoptera</taxon>
        <taxon>Apocrita</taxon>
        <taxon>Aculeata</taxon>
        <taxon>Vespoidea</taxon>
        <taxon>Vespidae</taxon>
        <taxon>Eumeninae</taxon>
        <taxon>Odynerus</taxon>
    </lineage>
</organism>